<comment type="similarity">
    <text evidence="1">Belongs to the LOR family.</text>
</comment>
<evidence type="ECO:0000256" key="1">
    <source>
        <dbReference type="ARBA" id="ARBA00005437"/>
    </source>
</evidence>
<keyword evidence="3" id="KW-1185">Reference proteome</keyword>
<protein>
    <recommendedName>
        <fullName evidence="4">Protein LURP-one-related 15</fullName>
    </recommendedName>
</protein>
<dbReference type="HOGENOM" id="CLU_063146_5_1_1"/>
<accession>J3MJK8</accession>
<evidence type="ECO:0008006" key="4">
    <source>
        <dbReference type="Google" id="ProtNLM"/>
    </source>
</evidence>
<organism evidence="2">
    <name type="scientific">Oryza brachyantha</name>
    <name type="common">malo sina</name>
    <dbReference type="NCBI Taxonomy" id="4533"/>
    <lineage>
        <taxon>Eukaryota</taxon>
        <taxon>Viridiplantae</taxon>
        <taxon>Streptophyta</taxon>
        <taxon>Embryophyta</taxon>
        <taxon>Tracheophyta</taxon>
        <taxon>Spermatophyta</taxon>
        <taxon>Magnoliopsida</taxon>
        <taxon>Liliopsida</taxon>
        <taxon>Poales</taxon>
        <taxon>Poaceae</taxon>
        <taxon>BOP clade</taxon>
        <taxon>Oryzoideae</taxon>
        <taxon>Oryzeae</taxon>
        <taxon>Oryzinae</taxon>
        <taxon>Oryza</taxon>
    </lineage>
</organism>
<dbReference type="SUPFAM" id="SSF54518">
    <property type="entry name" value="Tubby C-terminal domain-like"/>
    <property type="match status" value="1"/>
</dbReference>
<dbReference type="PANTHER" id="PTHR31087:SF58">
    <property type="entry name" value="OS07G0230700 PROTEIN"/>
    <property type="match status" value="1"/>
</dbReference>
<dbReference type="OrthoDB" id="97518at2759"/>
<dbReference type="Gene3D" id="2.40.160.200">
    <property type="entry name" value="LURP1-related"/>
    <property type="match status" value="1"/>
</dbReference>
<dbReference type="OMA" id="WLERSCF"/>
<dbReference type="Proteomes" id="UP000006038">
    <property type="component" value="Chromosome 7"/>
</dbReference>
<dbReference type="STRING" id="4533.J3MJK8"/>
<sequence length="209" mass="22957">MPGPAPAPTAVTPSAPVAVVGPQFCVPYVVPLTVTKKSLSLTDGDFTVTDANDAVVLKVKGTIFSIRHRRVLLDAAGQPILSMHEKVLSMHHRWEVFRGDSSNPRDLLFSVKKSSMIQLMKTEMDIFLAGNTAEQVCDFRIKGSYFDRSSVFYLGDSNTMIAQMSRKYTAASVVLGKDIFGITVFPQVDYVFVAALVVILDDVHRDKSD</sequence>
<dbReference type="Pfam" id="PF04525">
    <property type="entry name" value="LOR"/>
    <property type="match status" value="1"/>
</dbReference>
<evidence type="ECO:0000313" key="2">
    <source>
        <dbReference type="EnsemblPlants" id="OB07G15900.1"/>
    </source>
</evidence>
<gene>
    <name evidence="2" type="primary">LOC102707509</name>
</gene>
<dbReference type="AlphaFoldDB" id="J3MJK8"/>
<dbReference type="Gramene" id="OB07G15900.1">
    <property type="protein sequence ID" value="OB07G15900.1"/>
    <property type="gene ID" value="OB07G15900"/>
</dbReference>
<dbReference type="EnsemblPlants" id="OB07G15900.1">
    <property type="protein sequence ID" value="OB07G15900.1"/>
    <property type="gene ID" value="OB07G15900"/>
</dbReference>
<proteinExistence type="inferred from homology"/>
<reference evidence="2" key="1">
    <citation type="journal article" date="2013" name="Nat. Commun.">
        <title>Whole-genome sequencing of Oryza brachyantha reveals mechanisms underlying Oryza genome evolution.</title>
        <authorList>
            <person name="Chen J."/>
            <person name="Huang Q."/>
            <person name="Gao D."/>
            <person name="Wang J."/>
            <person name="Lang Y."/>
            <person name="Liu T."/>
            <person name="Li B."/>
            <person name="Bai Z."/>
            <person name="Luis Goicoechea J."/>
            <person name="Liang C."/>
            <person name="Chen C."/>
            <person name="Zhang W."/>
            <person name="Sun S."/>
            <person name="Liao Y."/>
            <person name="Zhang X."/>
            <person name="Yang L."/>
            <person name="Song C."/>
            <person name="Wang M."/>
            <person name="Shi J."/>
            <person name="Liu G."/>
            <person name="Liu J."/>
            <person name="Zhou H."/>
            <person name="Zhou W."/>
            <person name="Yu Q."/>
            <person name="An N."/>
            <person name="Chen Y."/>
            <person name="Cai Q."/>
            <person name="Wang B."/>
            <person name="Liu B."/>
            <person name="Min J."/>
            <person name="Huang Y."/>
            <person name="Wu H."/>
            <person name="Li Z."/>
            <person name="Zhang Y."/>
            <person name="Yin Y."/>
            <person name="Song W."/>
            <person name="Jiang J."/>
            <person name="Jackson S.A."/>
            <person name="Wing R.A."/>
            <person name="Wang J."/>
            <person name="Chen M."/>
        </authorList>
    </citation>
    <scope>NUCLEOTIDE SEQUENCE [LARGE SCALE GENOMIC DNA]</scope>
    <source>
        <strain evidence="2">cv. IRGC 101232</strain>
    </source>
</reference>
<dbReference type="eggNOG" id="ENOG502QUU9">
    <property type="taxonomic scope" value="Eukaryota"/>
</dbReference>
<dbReference type="InterPro" id="IPR025659">
    <property type="entry name" value="Tubby-like_C"/>
</dbReference>
<name>J3MJK8_ORYBR</name>
<dbReference type="KEGG" id="obr:102707509"/>
<dbReference type="GeneID" id="102707509"/>
<dbReference type="PANTHER" id="PTHR31087">
    <property type="match status" value="1"/>
</dbReference>
<reference evidence="2" key="2">
    <citation type="submission" date="2013-04" db="UniProtKB">
        <authorList>
            <consortium name="EnsemblPlants"/>
        </authorList>
    </citation>
    <scope>IDENTIFICATION</scope>
</reference>
<evidence type="ECO:0000313" key="3">
    <source>
        <dbReference type="Proteomes" id="UP000006038"/>
    </source>
</evidence>
<dbReference type="InterPro" id="IPR007612">
    <property type="entry name" value="LOR"/>
</dbReference>
<dbReference type="InterPro" id="IPR038595">
    <property type="entry name" value="LOR_sf"/>
</dbReference>